<feature type="compositionally biased region" description="Basic residues" evidence="1">
    <location>
        <begin position="126"/>
        <end position="154"/>
    </location>
</feature>
<sequence length="160" mass="17572">EDRVRGAAPGRPRRTGRRAGGAPPSARDRGGGAPRHDGAALARHSLAHAGHVPGRRRHRPARHGAHGRAAGPDQRPDRGGRRRPLRRAPPHRPAPRRLRDVGLDRPAAGAPPGRRRRDPGHAPPARPRRHPRPRRRHERRGPRAPRRRAARLRARGGGGM</sequence>
<gene>
    <name evidence="2" type="ORF">AVDCRST_MAG68-4791</name>
</gene>
<protein>
    <submittedName>
        <fullName evidence="2">Uncharacterized protein</fullName>
    </submittedName>
</protein>
<reference evidence="2" key="1">
    <citation type="submission" date="2020-02" db="EMBL/GenBank/DDBJ databases">
        <authorList>
            <person name="Meier V. D."/>
        </authorList>
    </citation>
    <scope>NUCLEOTIDE SEQUENCE</scope>
    <source>
        <strain evidence="2">AVDCRST_MAG68</strain>
    </source>
</reference>
<name>A0A6J4MIV5_9BACT</name>
<feature type="compositionally biased region" description="Basic residues" evidence="1">
    <location>
        <begin position="80"/>
        <end position="96"/>
    </location>
</feature>
<feature type="compositionally biased region" description="Low complexity" evidence="1">
    <location>
        <begin position="1"/>
        <end position="10"/>
    </location>
</feature>
<dbReference type="EMBL" id="CADCTW010000203">
    <property type="protein sequence ID" value="CAA9361043.1"/>
    <property type="molecule type" value="Genomic_DNA"/>
</dbReference>
<feature type="compositionally biased region" description="Basic and acidic residues" evidence="1">
    <location>
        <begin position="26"/>
        <end position="38"/>
    </location>
</feature>
<feature type="non-terminal residue" evidence="2">
    <location>
        <position position="160"/>
    </location>
</feature>
<feature type="compositionally biased region" description="Basic residues" evidence="1">
    <location>
        <begin position="53"/>
        <end position="66"/>
    </location>
</feature>
<dbReference type="AlphaFoldDB" id="A0A6J4MIV5"/>
<accession>A0A6J4MIV5</accession>
<feature type="region of interest" description="Disordered" evidence="1">
    <location>
        <begin position="1"/>
        <end position="160"/>
    </location>
</feature>
<feature type="non-terminal residue" evidence="2">
    <location>
        <position position="1"/>
    </location>
</feature>
<evidence type="ECO:0000313" key="2">
    <source>
        <dbReference type="EMBL" id="CAA9361043.1"/>
    </source>
</evidence>
<proteinExistence type="predicted"/>
<organism evidence="2">
    <name type="scientific">uncultured Gemmatimonadota bacterium</name>
    <dbReference type="NCBI Taxonomy" id="203437"/>
    <lineage>
        <taxon>Bacteria</taxon>
        <taxon>Pseudomonadati</taxon>
        <taxon>Gemmatimonadota</taxon>
        <taxon>environmental samples</taxon>
    </lineage>
</organism>
<evidence type="ECO:0000256" key="1">
    <source>
        <dbReference type="SAM" id="MobiDB-lite"/>
    </source>
</evidence>